<dbReference type="Pfam" id="PF13568">
    <property type="entry name" value="OMP_b-brl_2"/>
    <property type="match status" value="1"/>
</dbReference>
<evidence type="ECO:0000256" key="1">
    <source>
        <dbReference type="SAM" id="SignalP"/>
    </source>
</evidence>
<name>A0A4R1BIR2_9BACT</name>
<dbReference type="OrthoDB" id="959017at2"/>
<organism evidence="3 4">
    <name type="scientific">Flaviaesturariibacter flavus</name>
    <dbReference type="NCBI Taxonomy" id="2502780"/>
    <lineage>
        <taxon>Bacteria</taxon>
        <taxon>Pseudomonadati</taxon>
        <taxon>Bacteroidota</taxon>
        <taxon>Chitinophagia</taxon>
        <taxon>Chitinophagales</taxon>
        <taxon>Chitinophagaceae</taxon>
        <taxon>Flaviaestuariibacter</taxon>
    </lineage>
</organism>
<keyword evidence="1" id="KW-0732">Signal</keyword>
<comment type="caution">
    <text evidence="3">The sequence shown here is derived from an EMBL/GenBank/DDBJ whole genome shotgun (WGS) entry which is preliminary data.</text>
</comment>
<feature type="chain" id="PRO_5020659994" evidence="1">
    <location>
        <begin position="20"/>
        <end position="242"/>
    </location>
</feature>
<gene>
    <name evidence="3" type="ORF">EPD60_07030</name>
</gene>
<evidence type="ECO:0000313" key="4">
    <source>
        <dbReference type="Proteomes" id="UP000295334"/>
    </source>
</evidence>
<dbReference type="EMBL" id="SJZI01000009">
    <property type="protein sequence ID" value="TCJ17058.1"/>
    <property type="molecule type" value="Genomic_DNA"/>
</dbReference>
<accession>A0A4R1BIR2</accession>
<sequence length="242" mass="27037">MRKLFLAALGLCLSGVLFAQSDSSVKRSILSSRGLPKGNDHFMIQVGYTQWAGRPDTISTTGIPRSLNIYFMLAFPFRTNPHWSAAIGVGVGSDNIYFKNTDIRIRDVDTRIKFIDVSNTQHYKKYKLTTDYLEAPVELRFSSHPNDDNRSLKFALGAKVGLLLNAKTKGRTLLNGSGDTINEYKEKEVSKKFFNRQRLVATGRVSYGHFGIFATYQVSQVFKENMGPDVHPFTIGVALSGL</sequence>
<reference evidence="3 4" key="1">
    <citation type="submission" date="2019-03" db="EMBL/GenBank/DDBJ databases">
        <authorList>
            <person name="Kim M.K.M."/>
        </authorList>
    </citation>
    <scope>NUCLEOTIDE SEQUENCE [LARGE SCALE GENOMIC DNA]</scope>
    <source>
        <strain evidence="3 4">17J68-12</strain>
    </source>
</reference>
<dbReference type="Proteomes" id="UP000295334">
    <property type="component" value="Unassembled WGS sequence"/>
</dbReference>
<dbReference type="AlphaFoldDB" id="A0A4R1BIR2"/>
<evidence type="ECO:0000259" key="2">
    <source>
        <dbReference type="Pfam" id="PF13568"/>
    </source>
</evidence>
<protein>
    <submittedName>
        <fullName evidence="3">PorT family protein</fullName>
    </submittedName>
</protein>
<feature type="domain" description="Outer membrane protein beta-barrel" evidence="2">
    <location>
        <begin position="66"/>
        <end position="208"/>
    </location>
</feature>
<keyword evidence="4" id="KW-1185">Reference proteome</keyword>
<evidence type="ECO:0000313" key="3">
    <source>
        <dbReference type="EMBL" id="TCJ17058.1"/>
    </source>
</evidence>
<proteinExistence type="predicted"/>
<feature type="signal peptide" evidence="1">
    <location>
        <begin position="1"/>
        <end position="19"/>
    </location>
</feature>
<dbReference type="RefSeq" id="WP_131448265.1">
    <property type="nucleotide sequence ID" value="NZ_SJZI01000009.1"/>
</dbReference>
<dbReference type="InterPro" id="IPR025665">
    <property type="entry name" value="Beta-barrel_OMP_2"/>
</dbReference>